<evidence type="ECO:0000313" key="3">
    <source>
        <dbReference type="Proteomes" id="UP000198287"/>
    </source>
</evidence>
<dbReference type="Proteomes" id="UP000198287">
    <property type="component" value="Unassembled WGS sequence"/>
</dbReference>
<gene>
    <name evidence="2" type="ORF">Fcan01_12287</name>
</gene>
<dbReference type="EMBL" id="LNIX01000006">
    <property type="protein sequence ID" value="OXA53022.1"/>
    <property type="molecule type" value="Genomic_DNA"/>
</dbReference>
<keyword evidence="1" id="KW-0812">Transmembrane</keyword>
<accession>A0A226E5T0</accession>
<name>A0A226E5T0_FOLCA</name>
<keyword evidence="1" id="KW-0472">Membrane</keyword>
<evidence type="ECO:0000256" key="1">
    <source>
        <dbReference type="SAM" id="Phobius"/>
    </source>
</evidence>
<proteinExistence type="predicted"/>
<evidence type="ECO:0000313" key="2">
    <source>
        <dbReference type="EMBL" id="OXA53022.1"/>
    </source>
</evidence>
<protein>
    <submittedName>
        <fullName evidence="2">Uncharacterized protein</fullName>
    </submittedName>
</protein>
<dbReference type="AlphaFoldDB" id="A0A226E5T0"/>
<organism evidence="2 3">
    <name type="scientific">Folsomia candida</name>
    <name type="common">Springtail</name>
    <dbReference type="NCBI Taxonomy" id="158441"/>
    <lineage>
        <taxon>Eukaryota</taxon>
        <taxon>Metazoa</taxon>
        <taxon>Ecdysozoa</taxon>
        <taxon>Arthropoda</taxon>
        <taxon>Hexapoda</taxon>
        <taxon>Collembola</taxon>
        <taxon>Entomobryomorpha</taxon>
        <taxon>Isotomoidea</taxon>
        <taxon>Isotomidae</taxon>
        <taxon>Proisotominae</taxon>
        <taxon>Folsomia</taxon>
    </lineage>
</organism>
<reference evidence="2 3" key="1">
    <citation type="submission" date="2015-12" db="EMBL/GenBank/DDBJ databases">
        <title>The genome of Folsomia candida.</title>
        <authorList>
            <person name="Faddeeva A."/>
            <person name="Derks M.F."/>
            <person name="Anvar Y."/>
            <person name="Smit S."/>
            <person name="Van Straalen N."/>
            <person name="Roelofs D."/>
        </authorList>
    </citation>
    <scope>NUCLEOTIDE SEQUENCE [LARGE SCALE GENOMIC DNA]</scope>
    <source>
        <strain evidence="2 3">VU population</strain>
        <tissue evidence="2">Whole body</tissue>
    </source>
</reference>
<keyword evidence="3" id="KW-1185">Reference proteome</keyword>
<keyword evidence="1" id="KW-1133">Transmembrane helix</keyword>
<sequence length="262" mass="29886">MFTYCPPHDSVVFGRQHSFQGYLPYPYVPNFGDDPAKIPGVYATATKNAAAASFAKAARIRLPKLLRLGARDFPKIYANLSLNCVDFLFGAFAGLYIGFQNGYIQKGRILKINRHIFFHNDSIEVGGKPADWVRWLLGEWYDAIDIGYTAFAYAIAGGCTQALMCTLYRSFFSADGSLIPMMGTYFIFSAGDNNFYGNFQTFANLLYITCSYEAFMMVVYKGNSTYWIRHFLERYVLRPFKYGMWPINWALWRPFPPPSNLS</sequence>
<comment type="caution">
    <text evidence="2">The sequence shown here is derived from an EMBL/GenBank/DDBJ whole genome shotgun (WGS) entry which is preliminary data.</text>
</comment>
<feature type="transmembrane region" description="Helical" evidence="1">
    <location>
        <begin position="76"/>
        <end position="99"/>
    </location>
</feature>